<dbReference type="SUPFAM" id="SSF53901">
    <property type="entry name" value="Thiolase-like"/>
    <property type="match status" value="1"/>
</dbReference>
<dbReference type="GO" id="GO:0016746">
    <property type="term" value="F:acyltransferase activity"/>
    <property type="evidence" value="ECO:0007669"/>
    <property type="project" value="InterPro"/>
</dbReference>
<protein>
    <recommendedName>
        <fullName evidence="1">Beta-ketoacyl synthase-like N-terminal domain-containing protein</fullName>
    </recommendedName>
</protein>
<dbReference type="Pfam" id="PF00109">
    <property type="entry name" value="ketoacyl-synt"/>
    <property type="match status" value="1"/>
</dbReference>
<dbReference type="InterPro" id="IPR014030">
    <property type="entry name" value="Ketoacyl_synth_N"/>
</dbReference>
<sequence length="57" mass="6321">MAQKHQPIAVVGVSALFPGSQDATGFWQDILSGEDLIKDIPETHWLIDDYYDSDQSA</sequence>
<feature type="non-terminal residue" evidence="2">
    <location>
        <position position="57"/>
    </location>
</feature>
<name>A0A382YB95_9ZZZZ</name>
<gene>
    <name evidence="2" type="ORF">METZ01_LOCUS433436</name>
</gene>
<feature type="domain" description="Beta-ketoacyl synthase-like N-terminal" evidence="1">
    <location>
        <begin position="6"/>
        <end position="55"/>
    </location>
</feature>
<dbReference type="EMBL" id="UINC01174451">
    <property type="protein sequence ID" value="SVD80582.1"/>
    <property type="molecule type" value="Genomic_DNA"/>
</dbReference>
<reference evidence="2" key="1">
    <citation type="submission" date="2018-05" db="EMBL/GenBank/DDBJ databases">
        <authorList>
            <person name="Lanie J.A."/>
            <person name="Ng W.-L."/>
            <person name="Kazmierczak K.M."/>
            <person name="Andrzejewski T.M."/>
            <person name="Davidsen T.M."/>
            <person name="Wayne K.J."/>
            <person name="Tettelin H."/>
            <person name="Glass J.I."/>
            <person name="Rusch D."/>
            <person name="Podicherti R."/>
            <person name="Tsui H.-C.T."/>
            <person name="Winkler M.E."/>
        </authorList>
    </citation>
    <scope>NUCLEOTIDE SEQUENCE</scope>
</reference>
<accession>A0A382YB95</accession>
<dbReference type="InterPro" id="IPR016039">
    <property type="entry name" value="Thiolase-like"/>
</dbReference>
<evidence type="ECO:0000259" key="1">
    <source>
        <dbReference type="Pfam" id="PF00109"/>
    </source>
</evidence>
<proteinExistence type="predicted"/>
<dbReference type="AlphaFoldDB" id="A0A382YB95"/>
<organism evidence="2">
    <name type="scientific">marine metagenome</name>
    <dbReference type="NCBI Taxonomy" id="408172"/>
    <lineage>
        <taxon>unclassified sequences</taxon>
        <taxon>metagenomes</taxon>
        <taxon>ecological metagenomes</taxon>
    </lineage>
</organism>
<evidence type="ECO:0000313" key="2">
    <source>
        <dbReference type="EMBL" id="SVD80582.1"/>
    </source>
</evidence>
<dbReference type="Gene3D" id="3.40.47.10">
    <property type="match status" value="1"/>
</dbReference>